<dbReference type="Gene3D" id="1.10.443.10">
    <property type="entry name" value="Intergrase catalytic core"/>
    <property type="match status" value="1"/>
</dbReference>
<sequence>MKKFVGWALKQLDNWQKWITLLLAYTGARRGEIGKLEKLQIKFDEDSKRYYFLIAEGGQGKTENATRQVVIHPKLIEWGFMEYVDRQWKDRIFSEVAGTNMTKIGKVFADLRDQLGIPYLDDYGQRRLLHSIRHSVCSSAMAGWVKNILHLQQTVGHEKSWGITKRYLHTFPFSSVYYVIDGIDWE</sequence>
<name>A0A7Z9CQQ2_RAOTE</name>
<dbReference type="Pfam" id="PF00589">
    <property type="entry name" value="Phage_integrase"/>
    <property type="match status" value="1"/>
</dbReference>
<evidence type="ECO:0000256" key="1">
    <source>
        <dbReference type="ARBA" id="ARBA00023172"/>
    </source>
</evidence>
<dbReference type="InterPro" id="IPR013762">
    <property type="entry name" value="Integrase-like_cat_sf"/>
</dbReference>
<keyword evidence="4" id="KW-1185">Reference proteome</keyword>
<reference evidence="3 4" key="1">
    <citation type="submission" date="2018-12" db="EMBL/GenBank/DDBJ databases">
        <authorList>
            <consortium name="Pathogen Informatics"/>
        </authorList>
    </citation>
    <scope>NUCLEOTIDE SEQUENCE [LARGE SCALE GENOMIC DNA]</scope>
    <source>
        <strain evidence="3 4">NCTC9997</strain>
    </source>
</reference>
<proteinExistence type="predicted"/>
<gene>
    <name evidence="3" type="ORF">NCTC9997_02102</name>
</gene>
<dbReference type="GO" id="GO:0006310">
    <property type="term" value="P:DNA recombination"/>
    <property type="evidence" value="ECO:0007669"/>
    <property type="project" value="UniProtKB-KW"/>
</dbReference>
<dbReference type="EMBL" id="LR134253">
    <property type="protein sequence ID" value="VED48454.1"/>
    <property type="molecule type" value="Genomic_DNA"/>
</dbReference>
<organism evidence="3 4">
    <name type="scientific">Raoultella terrigena</name>
    <name type="common">Klebsiella terrigena</name>
    <dbReference type="NCBI Taxonomy" id="577"/>
    <lineage>
        <taxon>Bacteria</taxon>
        <taxon>Pseudomonadati</taxon>
        <taxon>Pseudomonadota</taxon>
        <taxon>Gammaproteobacteria</taxon>
        <taxon>Enterobacterales</taxon>
        <taxon>Enterobacteriaceae</taxon>
        <taxon>Klebsiella/Raoultella group</taxon>
        <taxon>Raoultella</taxon>
    </lineage>
</organism>
<feature type="domain" description="Tyr recombinase" evidence="2">
    <location>
        <begin position="1"/>
        <end position="181"/>
    </location>
</feature>
<dbReference type="GO" id="GO:0003677">
    <property type="term" value="F:DNA binding"/>
    <property type="evidence" value="ECO:0007669"/>
    <property type="project" value="InterPro"/>
</dbReference>
<dbReference type="InterPro" id="IPR002104">
    <property type="entry name" value="Integrase_catalytic"/>
</dbReference>
<evidence type="ECO:0000313" key="3">
    <source>
        <dbReference type="EMBL" id="VED48454.1"/>
    </source>
</evidence>
<evidence type="ECO:0000313" key="4">
    <source>
        <dbReference type="Proteomes" id="UP000267630"/>
    </source>
</evidence>
<protein>
    <submittedName>
        <fullName evidence="3">Phage integrase family</fullName>
    </submittedName>
</protein>
<dbReference type="SUPFAM" id="SSF56349">
    <property type="entry name" value="DNA breaking-rejoining enzymes"/>
    <property type="match status" value="1"/>
</dbReference>
<keyword evidence="1" id="KW-0233">DNA recombination</keyword>
<dbReference type="Proteomes" id="UP000267630">
    <property type="component" value="Chromosome 3"/>
</dbReference>
<dbReference type="PROSITE" id="PS51898">
    <property type="entry name" value="TYR_RECOMBINASE"/>
    <property type="match status" value="1"/>
</dbReference>
<dbReference type="InterPro" id="IPR011010">
    <property type="entry name" value="DNA_brk_join_enz"/>
</dbReference>
<dbReference type="AlphaFoldDB" id="A0A7Z9CQQ2"/>
<evidence type="ECO:0000259" key="2">
    <source>
        <dbReference type="PROSITE" id="PS51898"/>
    </source>
</evidence>
<accession>A0A7Z9CQQ2</accession>
<dbReference type="GO" id="GO:0015074">
    <property type="term" value="P:DNA integration"/>
    <property type="evidence" value="ECO:0007669"/>
    <property type="project" value="InterPro"/>
</dbReference>